<organism evidence="2 3">
    <name type="scientific">Cryptosporangium japonicum</name>
    <dbReference type="NCBI Taxonomy" id="80872"/>
    <lineage>
        <taxon>Bacteria</taxon>
        <taxon>Bacillati</taxon>
        <taxon>Actinomycetota</taxon>
        <taxon>Actinomycetes</taxon>
        <taxon>Cryptosporangiales</taxon>
        <taxon>Cryptosporangiaceae</taxon>
        <taxon>Cryptosporangium</taxon>
    </lineage>
</organism>
<reference evidence="2 3" key="1">
    <citation type="journal article" date="2019" name="Int. J. Syst. Evol. Microbiol.">
        <title>The Global Catalogue of Microorganisms (GCM) 10K type strain sequencing project: providing services to taxonomists for standard genome sequencing and annotation.</title>
        <authorList>
            <consortium name="The Broad Institute Genomics Platform"/>
            <consortium name="The Broad Institute Genome Sequencing Center for Infectious Disease"/>
            <person name="Wu L."/>
            <person name="Ma J."/>
        </authorList>
    </citation>
    <scope>NUCLEOTIDE SEQUENCE [LARGE SCALE GENOMIC DNA]</scope>
    <source>
        <strain evidence="2 3">JCM 10425</strain>
    </source>
</reference>
<proteinExistence type="predicted"/>
<protein>
    <submittedName>
        <fullName evidence="2">Uncharacterized protein</fullName>
    </submittedName>
</protein>
<feature type="region of interest" description="Disordered" evidence="1">
    <location>
        <begin position="1"/>
        <end position="20"/>
    </location>
</feature>
<gene>
    <name evidence="2" type="ORF">GCM10009539_08070</name>
</gene>
<keyword evidence="3" id="KW-1185">Reference proteome</keyword>
<feature type="compositionally biased region" description="Polar residues" evidence="1">
    <location>
        <begin position="1"/>
        <end position="16"/>
    </location>
</feature>
<dbReference type="Proteomes" id="UP001500967">
    <property type="component" value="Unassembled WGS sequence"/>
</dbReference>
<evidence type="ECO:0000313" key="2">
    <source>
        <dbReference type="EMBL" id="GAA0225232.1"/>
    </source>
</evidence>
<evidence type="ECO:0000256" key="1">
    <source>
        <dbReference type="SAM" id="MobiDB-lite"/>
    </source>
</evidence>
<evidence type="ECO:0000313" key="3">
    <source>
        <dbReference type="Proteomes" id="UP001500967"/>
    </source>
</evidence>
<sequence>MSGKSRSQRGTAQASSGKAEVFPDTAVVSGKASNAAWRRLSGAAAEHGLAGRGLGVGRVVDLAYELLEHVLQGHQRDPVLQLHLREVRAAVA</sequence>
<accession>A0ABN0TMB7</accession>
<name>A0ABN0TMB7_9ACTN</name>
<dbReference type="EMBL" id="BAAAGX010000004">
    <property type="protein sequence ID" value="GAA0225232.1"/>
    <property type="molecule type" value="Genomic_DNA"/>
</dbReference>
<comment type="caution">
    <text evidence="2">The sequence shown here is derived from an EMBL/GenBank/DDBJ whole genome shotgun (WGS) entry which is preliminary data.</text>
</comment>